<dbReference type="EMBL" id="CM023471">
    <property type="protein sequence ID" value="KAH7966014.1"/>
    <property type="molecule type" value="Genomic_DNA"/>
</dbReference>
<accession>A0ACB8DCM8</accession>
<organism evidence="1 2">
    <name type="scientific">Dermacentor silvarum</name>
    <name type="common">Tick</name>
    <dbReference type="NCBI Taxonomy" id="543639"/>
    <lineage>
        <taxon>Eukaryota</taxon>
        <taxon>Metazoa</taxon>
        <taxon>Ecdysozoa</taxon>
        <taxon>Arthropoda</taxon>
        <taxon>Chelicerata</taxon>
        <taxon>Arachnida</taxon>
        <taxon>Acari</taxon>
        <taxon>Parasitiformes</taxon>
        <taxon>Ixodida</taxon>
        <taxon>Ixodoidea</taxon>
        <taxon>Ixodidae</taxon>
        <taxon>Rhipicephalinae</taxon>
        <taxon>Dermacentor</taxon>
    </lineage>
</organism>
<keyword evidence="2" id="KW-1185">Reference proteome</keyword>
<comment type="caution">
    <text evidence="1">The sequence shown here is derived from an EMBL/GenBank/DDBJ whole genome shotgun (WGS) entry which is preliminary data.</text>
</comment>
<dbReference type="Proteomes" id="UP000821865">
    <property type="component" value="Chromosome 2"/>
</dbReference>
<sequence>MEDGTELKGTSEPKKKSSRRRKRGSKASVEAGSQTSSTSSKSGGPSTPSEPPTPAQSSHVVTKADRPNLLDKTSPCYHVRAMSSEDVQPSTGLLLPAESRELVVRVTATPPEPRGTPAGISTPHATPRQDVPSQGGDKEPPSSGPSTSVPGCAGETSQQSLQVHKSPRLPSVDDIASFRKLLIMVIAIAVILVAAFSVLLVLLYPAGRSTNKTRAICRTTGCVSHATLLTFHLNRSINPCDDFRAYVCSAWKAQPLHYEFGESAMKDVIYAWFRQFNRTLHDGALKLPVGRKPLNMYSACMANEDVYGTSVDQLMDVMHDIGLAWPEDPPPASDAFAVLINLSFNFEDVAWFSATVLDKRHSQDRRLVLTPAIMLPVHLQQHRESHTGGAYYDYWKSFYKFLGRNGTVEMANEDEVHELARTEIELLLKLYKAMNAPMKEPASLSFRSISKYTRNISSDQWLTTVNVYTGRGQTFSADDEVIVSDETFFRTVGSILSAYDNLKLLRFFSWLFVQVHGPKADQRLFLPRFVLPERAHFFRPIFCASSTEISYKQLVSSLAYVSRFSDEEKNLVDARFNKLIETAVAKIVASHWLDEYSKKMIVRKLNSLVLRLWPPSDYLNNDQLEQIYKNFTAHEPTFGGFWANATRSIHEARGFTGYRDKAYGRVSFFPPYASYDPFTNGVRVAFGGLSGPLYYKDGTEGMFYGGLGHLMASEIVNSFGKYGQKWNSEGEITESFLSNSARKAFLERDTCLKSKSVFPQIPALEIAYSALLDALANDSQPVAIREDLPEEKVFFMTLCYVTCRKSEALVSPQSLQQKGGPPLRRPTTFAYLWRDVSTSLTN</sequence>
<reference evidence="1" key="1">
    <citation type="submission" date="2020-05" db="EMBL/GenBank/DDBJ databases">
        <title>Large-scale comparative analyses of tick genomes elucidate their genetic diversity and vector capacities.</title>
        <authorList>
            <person name="Jia N."/>
            <person name="Wang J."/>
            <person name="Shi W."/>
            <person name="Du L."/>
            <person name="Sun Y."/>
            <person name="Zhan W."/>
            <person name="Jiang J."/>
            <person name="Wang Q."/>
            <person name="Zhang B."/>
            <person name="Ji P."/>
            <person name="Sakyi L.B."/>
            <person name="Cui X."/>
            <person name="Yuan T."/>
            <person name="Jiang B."/>
            <person name="Yang W."/>
            <person name="Lam T.T.-Y."/>
            <person name="Chang Q."/>
            <person name="Ding S."/>
            <person name="Wang X."/>
            <person name="Zhu J."/>
            <person name="Ruan X."/>
            <person name="Zhao L."/>
            <person name="Wei J."/>
            <person name="Que T."/>
            <person name="Du C."/>
            <person name="Cheng J."/>
            <person name="Dai P."/>
            <person name="Han X."/>
            <person name="Huang E."/>
            <person name="Gao Y."/>
            <person name="Liu J."/>
            <person name="Shao H."/>
            <person name="Ye R."/>
            <person name="Li L."/>
            <person name="Wei W."/>
            <person name="Wang X."/>
            <person name="Wang C."/>
            <person name="Yang T."/>
            <person name="Huo Q."/>
            <person name="Li W."/>
            <person name="Guo W."/>
            <person name="Chen H."/>
            <person name="Zhou L."/>
            <person name="Ni X."/>
            <person name="Tian J."/>
            <person name="Zhou Y."/>
            <person name="Sheng Y."/>
            <person name="Liu T."/>
            <person name="Pan Y."/>
            <person name="Xia L."/>
            <person name="Li J."/>
            <person name="Zhao F."/>
            <person name="Cao W."/>
        </authorList>
    </citation>
    <scope>NUCLEOTIDE SEQUENCE</scope>
    <source>
        <strain evidence="1">Dsil-2018</strain>
    </source>
</reference>
<evidence type="ECO:0000313" key="2">
    <source>
        <dbReference type="Proteomes" id="UP000821865"/>
    </source>
</evidence>
<name>A0ACB8DCM8_DERSI</name>
<proteinExistence type="predicted"/>
<evidence type="ECO:0000313" key="1">
    <source>
        <dbReference type="EMBL" id="KAH7966014.1"/>
    </source>
</evidence>
<protein>
    <submittedName>
        <fullName evidence="1">Uncharacterized protein</fullName>
    </submittedName>
</protein>
<gene>
    <name evidence="1" type="ORF">HPB49_012904</name>
</gene>